<gene>
    <name evidence="3" type="ORF">PVAG01_06678</name>
</gene>
<keyword evidence="2" id="KW-0812">Transmembrane</keyword>
<feature type="region of interest" description="Disordered" evidence="1">
    <location>
        <begin position="302"/>
        <end position="462"/>
    </location>
</feature>
<feature type="compositionally biased region" description="Polar residues" evidence="1">
    <location>
        <begin position="685"/>
        <end position="695"/>
    </location>
</feature>
<dbReference type="PANTHER" id="PTHR42088:SF1">
    <property type="entry name" value="YALI0F10131P"/>
    <property type="match status" value="1"/>
</dbReference>
<reference evidence="3 4" key="1">
    <citation type="submission" date="2024-06" db="EMBL/GenBank/DDBJ databases">
        <title>Complete genome of Phlyctema vagabunda strain 19-DSS-EL-015.</title>
        <authorList>
            <person name="Fiorenzani C."/>
        </authorList>
    </citation>
    <scope>NUCLEOTIDE SEQUENCE [LARGE SCALE GENOMIC DNA]</scope>
    <source>
        <strain evidence="3 4">19-DSS-EL-015</strain>
    </source>
</reference>
<protein>
    <submittedName>
        <fullName evidence="3">Uncharacterized protein</fullName>
    </submittedName>
</protein>
<feature type="region of interest" description="Disordered" evidence="1">
    <location>
        <begin position="187"/>
        <end position="279"/>
    </location>
</feature>
<feature type="compositionally biased region" description="Pro residues" evidence="1">
    <location>
        <begin position="535"/>
        <end position="558"/>
    </location>
</feature>
<comment type="caution">
    <text evidence="3">The sequence shown here is derived from an EMBL/GenBank/DDBJ whole genome shotgun (WGS) entry which is preliminary data.</text>
</comment>
<feature type="compositionally biased region" description="Low complexity" evidence="1">
    <location>
        <begin position="322"/>
        <end position="331"/>
    </location>
</feature>
<proteinExistence type="predicted"/>
<feature type="region of interest" description="Disordered" evidence="1">
    <location>
        <begin position="518"/>
        <end position="632"/>
    </location>
</feature>
<sequence>MEGIVRLGRRVPIPAADAKAIGTMDPIMNIAVPERIVERMPSSNTESSASASTSIDCDLAKNKNSNQCEKPTSSSTFTLPIILGITIPLIGAAVLFILLHRRHVRKQREEDANDRTAAMDFGLGDVASKVDPKMRKGLPPVVAIDDMDYREKGGKRQRQVSLDLSVDSPYLLPPELQGSRESLHSLSRMQEKEDPYRPVSHYTPTDGSSVRSYSKQGRDGSSIYTGSSGAPSRLQDLSRAELLPNAGPMPRSNPPSPFMPPPRQNSLPTKNVATSPVDSLASAPPPYIVEPAAVHLQDPVQSKGLSAGLPTSPRPDANVSTPAPALAPAAPVNKRDSTISNNNYLGSLINDREPSPAPASPPNKRKSPPPTINTLPANPRPTRNQSVATVESDYGDGFQVTPPSPARSQNAGQTQRYSMDVPPEEFAQAGLGAPGFDPRRISLGFRPLPPNAATESEDPETRANRIRSFYKEYFDDSKPAPKGQYFEDYDQNYLGDAAYFDPAGNNFVMPYAEPVTRRAMTPPPRGPRFQGAPPMGGPRGPPQGAYPPGPYPPGPYPQNGPKAYSTASGSRGPPKKPMPPPSALNTLPTPSKLGDDSFAILGAMEFAPPTSYRERVQGRSDSPVGERRPYSPMVPGHVPLASAFEELAPMPSPHLLRKSGTFTGLDFAPPKKFRDPDSMSDAGSIRSNRSGVSQMQLGAIRNGAYRVSRLPGDTVFSKDDMATSLKPQWGMRPGMS</sequence>
<dbReference type="PANTHER" id="PTHR42088">
    <property type="entry name" value="YALI0F10131P"/>
    <property type="match status" value="1"/>
</dbReference>
<evidence type="ECO:0000256" key="2">
    <source>
        <dbReference type="SAM" id="Phobius"/>
    </source>
</evidence>
<feature type="compositionally biased region" description="Pro residues" evidence="1">
    <location>
        <begin position="251"/>
        <end position="263"/>
    </location>
</feature>
<evidence type="ECO:0000313" key="3">
    <source>
        <dbReference type="EMBL" id="KAL3422522.1"/>
    </source>
</evidence>
<organism evidence="3 4">
    <name type="scientific">Phlyctema vagabunda</name>
    <dbReference type="NCBI Taxonomy" id="108571"/>
    <lineage>
        <taxon>Eukaryota</taxon>
        <taxon>Fungi</taxon>
        <taxon>Dikarya</taxon>
        <taxon>Ascomycota</taxon>
        <taxon>Pezizomycotina</taxon>
        <taxon>Leotiomycetes</taxon>
        <taxon>Helotiales</taxon>
        <taxon>Dermateaceae</taxon>
        <taxon>Phlyctema</taxon>
    </lineage>
</organism>
<dbReference type="EMBL" id="JBFCZG010000005">
    <property type="protein sequence ID" value="KAL3422522.1"/>
    <property type="molecule type" value="Genomic_DNA"/>
</dbReference>
<keyword evidence="4" id="KW-1185">Reference proteome</keyword>
<feature type="compositionally biased region" description="Polar residues" evidence="1">
    <location>
        <begin position="202"/>
        <end position="215"/>
    </location>
</feature>
<feature type="region of interest" description="Disordered" evidence="1">
    <location>
        <begin position="661"/>
        <end position="695"/>
    </location>
</feature>
<feature type="compositionally biased region" description="Polar residues" evidence="1">
    <location>
        <begin position="372"/>
        <end position="389"/>
    </location>
</feature>
<dbReference type="Proteomes" id="UP001629113">
    <property type="component" value="Unassembled WGS sequence"/>
</dbReference>
<keyword evidence="2" id="KW-1133">Transmembrane helix</keyword>
<feature type="transmembrane region" description="Helical" evidence="2">
    <location>
        <begin position="79"/>
        <end position="99"/>
    </location>
</feature>
<evidence type="ECO:0000313" key="4">
    <source>
        <dbReference type="Proteomes" id="UP001629113"/>
    </source>
</evidence>
<accession>A0ABR4PGS5</accession>
<feature type="compositionally biased region" description="Polar residues" evidence="1">
    <location>
        <begin position="264"/>
        <end position="277"/>
    </location>
</feature>
<feature type="compositionally biased region" description="Basic and acidic residues" evidence="1">
    <location>
        <begin position="612"/>
        <end position="629"/>
    </location>
</feature>
<evidence type="ECO:0000256" key="1">
    <source>
        <dbReference type="SAM" id="MobiDB-lite"/>
    </source>
</evidence>
<keyword evidence="2" id="KW-0472">Membrane</keyword>
<feature type="compositionally biased region" description="Polar residues" evidence="1">
    <location>
        <begin position="406"/>
        <end position="417"/>
    </location>
</feature>
<name>A0ABR4PGS5_9HELO</name>